<keyword evidence="5 13" id="KW-0349">Heme</keyword>
<evidence type="ECO:0000313" key="15">
    <source>
        <dbReference type="EMBL" id="KAJ3645301.1"/>
    </source>
</evidence>
<dbReference type="InterPro" id="IPR002401">
    <property type="entry name" value="Cyt_P450_E_grp-I"/>
</dbReference>
<evidence type="ECO:0000256" key="2">
    <source>
        <dbReference type="ARBA" id="ARBA00004174"/>
    </source>
</evidence>
<dbReference type="Proteomes" id="UP001168821">
    <property type="component" value="Unassembled WGS sequence"/>
</dbReference>
<dbReference type="GO" id="GO:0016705">
    <property type="term" value="F:oxidoreductase activity, acting on paired donors, with incorporation or reduction of molecular oxygen"/>
    <property type="evidence" value="ECO:0007669"/>
    <property type="project" value="InterPro"/>
</dbReference>
<dbReference type="EMBL" id="JALNTZ010000007">
    <property type="protein sequence ID" value="KAJ3645301.1"/>
    <property type="molecule type" value="Genomic_DNA"/>
</dbReference>
<dbReference type="InterPro" id="IPR017972">
    <property type="entry name" value="Cyt_P450_CS"/>
</dbReference>
<keyword evidence="12" id="KW-0472">Membrane</keyword>
<dbReference type="PANTHER" id="PTHR24292">
    <property type="entry name" value="CYTOCHROME P450"/>
    <property type="match status" value="1"/>
</dbReference>
<accession>A0AA38HXC6</accession>
<evidence type="ECO:0000256" key="4">
    <source>
        <dbReference type="ARBA" id="ARBA00010617"/>
    </source>
</evidence>
<evidence type="ECO:0000256" key="9">
    <source>
        <dbReference type="ARBA" id="ARBA00023002"/>
    </source>
</evidence>
<comment type="caution">
    <text evidence="15">The sequence shown here is derived from an EMBL/GenBank/DDBJ whole genome shotgun (WGS) entry which is preliminary data.</text>
</comment>
<gene>
    <name evidence="15" type="ORF">Zmor_022967</name>
</gene>
<dbReference type="PRINTS" id="PR00385">
    <property type="entry name" value="P450"/>
</dbReference>
<dbReference type="GO" id="GO:0004497">
    <property type="term" value="F:monooxygenase activity"/>
    <property type="evidence" value="ECO:0007669"/>
    <property type="project" value="UniProtKB-KW"/>
</dbReference>
<evidence type="ECO:0000256" key="11">
    <source>
        <dbReference type="ARBA" id="ARBA00023033"/>
    </source>
</evidence>
<dbReference type="PANTHER" id="PTHR24292:SF54">
    <property type="entry name" value="CYP9F3-RELATED"/>
    <property type="match status" value="1"/>
</dbReference>
<evidence type="ECO:0000256" key="5">
    <source>
        <dbReference type="ARBA" id="ARBA00022617"/>
    </source>
</evidence>
<keyword evidence="11 14" id="KW-0503">Monooxygenase</keyword>
<keyword evidence="8" id="KW-0492">Microsome</keyword>
<evidence type="ECO:0000256" key="8">
    <source>
        <dbReference type="ARBA" id="ARBA00022848"/>
    </source>
</evidence>
<evidence type="ECO:0008006" key="17">
    <source>
        <dbReference type="Google" id="ProtNLM"/>
    </source>
</evidence>
<keyword evidence="16" id="KW-1185">Reference proteome</keyword>
<reference evidence="15" key="1">
    <citation type="journal article" date="2023" name="G3 (Bethesda)">
        <title>Whole genome assemblies of Zophobas morio and Tenebrio molitor.</title>
        <authorList>
            <person name="Kaur S."/>
            <person name="Stinson S.A."/>
            <person name="diCenzo G.C."/>
        </authorList>
    </citation>
    <scope>NUCLEOTIDE SEQUENCE</scope>
    <source>
        <strain evidence="15">QUZm001</strain>
    </source>
</reference>
<dbReference type="PROSITE" id="PS00086">
    <property type="entry name" value="CYTOCHROME_P450"/>
    <property type="match status" value="1"/>
</dbReference>
<evidence type="ECO:0000313" key="16">
    <source>
        <dbReference type="Proteomes" id="UP001168821"/>
    </source>
</evidence>
<organism evidence="15 16">
    <name type="scientific">Zophobas morio</name>
    <dbReference type="NCBI Taxonomy" id="2755281"/>
    <lineage>
        <taxon>Eukaryota</taxon>
        <taxon>Metazoa</taxon>
        <taxon>Ecdysozoa</taxon>
        <taxon>Arthropoda</taxon>
        <taxon>Hexapoda</taxon>
        <taxon>Insecta</taxon>
        <taxon>Pterygota</taxon>
        <taxon>Neoptera</taxon>
        <taxon>Endopterygota</taxon>
        <taxon>Coleoptera</taxon>
        <taxon>Polyphaga</taxon>
        <taxon>Cucujiformia</taxon>
        <taxon>Tenebrionidae</taxon>
        <taxon>Zophobas</taxon>
    </lineage>
</organism>
<dbReference type="Pfam" id="PF00067">
    <property type="entry name" value="p450"/>
    <property type="match status" value="1"/>
</dbReference>
<evidence type="ECO:0000256" key="13">
    <source>
        <dbReference type="PIRSR" id="PIRSR602401-1"/>
    </source>
</evidence>
<dbReference type="GO" id="GO:0020037">
    <property type="term" value="F:heme binding"/>
    <property type="evidence" value="ECO:0007669"/>
    <property type="project" value="InterPro"/>
</dbReference>
<dbReference type="GO" id="GO:0005506">
    <property type="term" value="F:iron ion binding"/>
    <property type="evidence" value="ECO:0007669"/>
    <property type="project" value="InterPro"/>
</dbReference>
<proteinExistence type="inferred from homology"/>
<dbReference type="InterPro" id="IPR001128">
    <property type="entry name" value="Cyt_P450"/>
</dbReference>
<sequence length="528" mass="61728">MFWTVAACFLIIFLYWKIISRYNHWSKKGISQTPYGFIWGDIWPLMFRKCSFGEMLQSLYQDHPKLRYIGLFFFLDPILLVTDLDLIKQITTKHFDHFLDHKDTFPENTFLTENIFGQKGSKWRKMRSTLSPLFTSSKMRYMFSLISKTGEQLVEHFSQKNEDLVVVEIKEAFTKIANDVIASVTFGCDCNSLEDPRNDFYIMSKNIMEEGMFRTVRFFGYLAAPKLYDFFKISPFSLNAIEYFDDLVRDTVKLREKHNIVRPDMLNILLEARKNGLKYEESHNEDTAFATVQESEIHKRKLDKVDITDEEIASQGFGFFFAGYEAVSSTMAFMSYELAVNSDIQARLIEEVDTTRNSCDDQITYEALNSMKYMDMVVSETLRKWPQNVVINRICNKPFTIEPKYPDEKPLVLEKDTVLWIPLFAVLRDPKFFPDPEKFDPERFSLENRKNIVQGSFIPFGSGPRNCIGSRLAILETKAVFYHLLCQFEVVPVEKTQIPIQMRKGKMPVIADKGVWVGLKRRFEKIHS</sequence>
<dbReference type="SUPFAM" id="SSF48264">
    <property type="entry name" value="Cytochrome P450"/>
    <property type="match status" value="1"/>
</dbReference>
<feature type="binding site" description="axial binding residue" evidence="13">
    <location>
        <position position="467"/>
    </location>
    <ligand>
        <name>heme</name>
        <dbReference type="ChEBI" id="CHEBI:30413"/>
    </ligand>
    <ligandPart>
        <name>Fe</name>
        <dbReference type="ChEBI" id="CHEBI:18248"/>
    </ligandPart>
</feature>
<keyword evidence="10 13" id="KW-0408">Iron</keyword>
<evidence type="ECO:0000256" key="12">
    <source>
        <dbReference type="ARBA" id="ARBA00023136"/>
    </source>
</evidence>
<dbReference type="FunFam" id="1.10.630.10:FF:000042">
    <property type="entry name" value="Cytochrome P450"/>
    <property type="match status" value="1"/>
</dbReference>
<name>A0AA38HXC6_9CUCU</name>
<evidence type="ECO:0000256" key="1">
    <source>
        <dbReference type="ARBA" id="ARBA00001971"/>
    </source>
</evidence>
<keyword evidence="7" id="KW-0256">Endoplasmic reticulum</keyword>
<evidence type="ECO:0000256" key="10">
    <source>
        <dbReference type="ARBA" id="ARBA00023004"/>
    </source>
</evidence>
<comment type="similarity">
    <text evidence="4 14">Belongs to the cytochrome P450 family.</text>
</comment>
<evidence type="ECO:0000256" key="7">
    <source>
        <dbReference type="ARBA" id="ARBA00022824"/>
    </source>
</evidence>
<comment type="subcellular location">
    <subcellularLocation>
        <location evidence="3">Endoplasmic reticulum membrane</location>
        <topology evidence="3">Peripheral membrane protein</topology>
    </subcellularLocation>
    <subcellularLocation>
        <location evidence="2">Microsome membrane</location>
        <topology evidence="2">Peripheral membrane protein</topology>
    </subcellularLocation>
</comment>
<evidence type="ECO:0000256" key="3">
    <source>
        <dbReference type="ARBA" id="ARBA00004406"/>
    </source>
</evidence>
<dbReference type="InterPro" id="IPR050476">
    <property type="entry name" value="Insect_CytP450_Detox"/>
</dbReference>
<dbReference type="Gene3D" id="1.10.630.10">
    <property type="entry name" value="Cytochrome P450"/>
    <property type="match status" value="1"/>
</dbReference>
<dbReference type="InterPro" id="IPR036396">
    <property type="entry name" value="Cyt_P450_sf"/>
</dbReference>
<dbReference type="GO" id="GO:0005789">
    <property type="term" value="C:endoplasmic reticulum membrane"/>
    <property type="evidence" value="ECO:0007669"/>
    <property type="project" value="UniProtKB-SubCell"/>
</dbReference>
<dbReference type="PRINTS" id="PR00463">
    <property type="entry name" value="EP450I"/>
</dbReference>
<keyword evidence="6 13" id="KW-0479">Metal-binding</keyword>
<dbReference type="CDD" id="cd11056">
    <property type="entry name" value="CYP6-like"/>
    <property type="match status" value="1"/>
</dbReference>
<evidence type="ECO:0000256" key="6">
    <source>
        <dbReference type="ARBA" id="ARBA00022723"/>
    </source>
</evidence>
<comment type="cofactor">
    <cofactor evidence="1 13">
        <name>heme</name>
        <dbReference type="ChEBI" id="CHEBI:30413"/>
    </cofactor>
</comment>
<dbReference type="AlphaFoldDB" id="A0AA38HXC6"/>
<keyword evidence="9 14" id="KW-0560">Oxidoreductase</keyword>
<evidence type="ECO:0000256" key="14">
    <source>
        <dbReference type="RuleBase" id="RU000461"/>
    </source>
</evidence>
<protein>
    <recommendedName>
        <fullName evidence="17">Cytochrome P450</fullName>
    </recommendedName>
</protein>